<evidence type="ECO:0000313" key="3">
    <source>
        <dbReference type="EMBL" id="CYV01196.1"/>
    </source>
</evidence>
<evidence type="ECO:0000256" key="1">
    <source>
        <dbReference type="SAM" id="Phobius"/>
    </source>
</evidence>
<dbReference type="GO" id="GO:0004497">
    <property type="term" value="F:monooxygenase activity"/>
    <property type="evidence" value="ECO:0007669"/>
    <property type="project" value="UniProtKB-KW"/>
</dbReference>
<feature type="transmembrane region" description="Helical" evidence="1">
    <location>
        <begin position="477"/>
        <end position="495"/>
    </location>
</feature>
<dbReference type="RefSeq" id="WP_024407900.1">
    <property type="nucleotide sequence ID" value="NZ_CEDJ01000081.1"/>
</dbReference>
<feature type="transmembrane region" description="Helical" evidence="1">
    <location>
        <begin position="300"/>
        <end position="320"/>
    </location>
</feature>
<dbReference type="EC" id="1.14.99.36" evidence="3"/>
<keyword evidence="3" id="KW-0503">Monooxygenase</keyword>
<evidence type="ECO:0000313" key="4">
    <source>
        <dbReference type="Proteomes" id="UP000072530"/>
    </source>
</evidence>
<gene>
    <name evidence="2" type="ORF">ERS132393_01759</name>
    <name evidence="3" type="ORF">ERS132410_01666</name>
</gene>
<protein>
    <submittedName>
        <fullName evidence="3">Brp/Blh family beta-carotene 15,15-monooxygenase</fullName>
        <ecNumber evidence="3">1.14.99.36</ecNumber>
    </submittedName>
</protein>
<dbReference type="InterPro" id="IPR018674">
    <property type="entry name" value="DUF2142_membrane"/>
</dbReference>
<dbReference type="Proteomes" id="UP000073485">
    <property type="component" value="Unassembled WGS sequence"/>
</dbReference>
<feature type="transmembrane region" description="Helical" evidence="1">
    <location>
        <begin position="375"/>
        <end position="397"/>
    </location>
</feature>
<feature type="transmembrane region" description="Helical" evidence="1">
    <location>
        <begin position="181"/>
        <end position="202"/>
    </location>
</feature>
<accession>A0A0Z8GM34</accession>
<feature type="transmembrane region" description="Helical" evidence="1">
    <location>
        <begin position="265"/>
        <end position="288"/>
    </location>
</feature>
<feature type="transmembrane region" description="Helical" evidence="1">
    <location>
        <begin position="409"/>
        <end position="430"/>
    </location>
</feature>
<feature type="transmembrane region" description="Helical" evidence="1">
    <location>
        <begin position="49"/>
        <end position="64"/>
    </location>
</feature>
<organism evidence="3 5">
    <name type="scientific">Streptococcus suis</name>
    <dbReference type="NCBI Taxonomy" id="1307"/>
    <lineage>
        <taxon>Bacteria</taxon>
        <taxon>Bacillati</taxon>
        <taxon>Bacillota</taxon>
        <taxon>Bacilli</taxon>
        <taxon>Lactobacillales</taxon>
        <taxon>Streptococcaceae</taxon>
        <taxon>Streptococcus</taxon>
    </lineage>
</organism>
<dbReference type="AlphaFoldDB" id="A0A0Z8GM34"/>
<keyword evidence="1" id="KW-1133">Transmembrane helix</keyword>
<feature type="transmembrane region" description="Helical" evidence="1">
    <location>
        <begin position="442"/>
        <end position="461"/>
    </location>
</feature>
<reference evidence="4 5" key="1">
    <citation type="submission" date="2016-02" db="EMBL/GenBank/DDBJ databases">
        <authorList>
            <consortium name="Pathogen Informatics"/>
        </authorList>
    </citation>
    <scope>NUCLEOTIDE SEQUENCE [LARGE SCALE GENOMIC DNA]</scope>
    <source>
        <strain evidence="2 4">LSS31</strain>
        <strain evidence="3 5">LSS48</strain>
    </source>
</reference>
<sequence length="500" mass="56915">MDRFVEYLRFYNIAEILKKRYKYILFIWLSIIVLYFILDGGVVNAPKKLLIISGVVFSAIMLFPGKYHNRVFISILLSGSLFVYNTPIMDTPDENVHYARALYLSDGHLYVPEKLEQSKIADDIIDVEAVFKQPLVLTDLEDEEVAEEKVTYSGIVKTNGYAFISYLPQATGILIARLFRLSISASIILGRFLNLLVYALLVRLAIKKAATNKYVLGTVALLPMSVYIAASFNQDAMSNGLIFLIIGLFCEFVEKEQITDIDLFLFALLSLALATMKFPYVLIVGLLLFLPINKLNLRKYMVIFISIGVTLILGIVWLKIASSINLQLVVENPEINPTKKIVYTLQNIGGFLQLVLKELFYLIPNKLQGAFTFGWFTYGLDLTWLYIAYLSCIFIMLPRKKIFSNWNKVGIILVSLAITMGILLTAYLMWNPVTDMSFAGVQGRYFIGIFVLLGLVSNIFYESNNRITVETEKIENTLLLCANFFVLALIIRTFIEYYQF</sequence>
<feature type="transmembrane region" description="Helical" evidence="1">
    <location>
        <begin position="214"/>
        <end position="230"/>
    </location>
</feature>
<dbReference type="Proteomes" id="UP000072530">
    <property type="component" value="Unassembled WGS sequence"/>
</dbReference>
<feature type="transmembrane region" description="Helical" evidence="1">
    <location>
        <begin position="71"/>
        <end position="89"/>
    </location>
</feature>
<keyword evidence="3" id="KW-0560">Oxidoreductase</keyword>
<evidence type="ECO:0000313" key="5">
    <source>
        <dbReference type="Proteomes" id="UP000073485"/>
    </source>
</evidence>
<dbReference type="EMBL" id="FIGO01000010">
    <property type="protein sequence ID" value="CYV01196.1"/>
    <property type="molecule type" value="Genomic_DNA"/>
</dbReference>
<dbReference type="EMBL" id="FIGG01000008">
    <property type="protein sequence ID" value="CYU96707.1"/>
    <property type="molecule type" value="Genomic_DNA"/>
</dbReference>
<evidence type="ECO:0000313" key="2">
    <source>
        <dbReference type="EMBL" id="CYU96707.1"/>
    </source>
</evidence>
<proteinExistence type="predicted"/>
<keyword evidence="1" id="KW-0472">Membrane</keyword>
<keyword evidence="1" id="KW-0812">Transmembrane</keyword>
<name>A0A0Z8GM34_STRSU</name>
<feature type="transmembrane region" description="Helical" evidence="1">
    <location>
        <begin position="21"/>
        <end position="37"/>
    </location>
</feature>
<dbReference type="Pfam" id="PF09913">
    <property type="entry name" value="DUF2142"/>
    <property type="match status" value="1"/>
</dbReference>